<dbReference type="GO" id="GO:0016020">
    <property type="term" value="C:membrane"/>
    <property type="evidence" value="ECO:0007669"/>
    <property type="project" value="TreeGrafter"/>
</dbReference>
<comment type="caution">
    <text evidence="3">The sequence shown here is derived from an EMBL/GenBank/DDBJ whole genome shotgun (WGS) entry which is preliminary data.</text>
</comment>
<feature type="compositionally biased region" description="Basic and acidic residues" evidence="1">
    <location>
        <begin position="399"/>
        <end position="410"/>
    </location>
</feature>
<dbReference type="EMBL" id="BRYA01000486">
    <property type="protein sequence ID" value="GMI49269.1"/>
    <property type="molecule type" value="Genomic_DNA"/>
</dbReference>
<dbReference type="PANTHER" id="PTHR10219">
    <property type="entry name" value="GLYCOLIPID TRANSFER PROTEIN-RELATED"/>
    <property type="match status" value="1"/>
</dbReference>
<dbReference type="GO" id="GO:0005829">
    <property type="term" value="C:cytosol"/>
    <property type="evidence" value="ECO:0007669"/>
    <property type="project" value="TreeGrafter"/>
</dbReference>
<sequence length="593" mass="66599">MTQYDRPIPRSHRRSLHLSSRRSRPTRYPQPLAYLSRLGDRIISKGIKTATGQLSPYLPFAGGMDLRRIWSEGWYDMGRKGVGNKGEEVFRDFVGNFRGGSLPSSPPDTSVYDPSKKTKGWSPVLGSSSLKDIFENYEEESEGKDIGHFNLRELSDAFKFAWGNLSSDPSSPPTAIVNPLFASVLTSSVKKSSPKDAPLSPNPDSTPDALTFCAVMRAFADWRLLRNVPQGYKGYNVGMELGRKDVVQNIAKVERAVAEFVRVSGHRPTVREILLLEVPYHGSGRLPRLRDPSGAIGLLWMLRQLKYQWCIYEKFARLGMGVEEGVGGAYEEVYGKYHGWIVRKIFMTSFKAAPEPDAIFKVMVGDEAREKLRERAKGGGGEKKTLRKEGDVLGEAEGEDLRGGGRKEKELDDEDGKTEKVKEENVKLDTNNTQNDNDNNSKNDNNNNNPFEEFAHNWGSFWDGVGKNVQKGFDDFGKNIQKGFDDFGKNVQKGFDDFGKNVAKIFDKQKRQEGRTIIDEVDPPYNVDHDNVSKEGHNAASLNPDDDSSEAFKATAHDIATDQMLYFLETLEPIVRQMEDLFNELNMNDPTVV</sequence>
<feature type="region of interest" description="Disordered" evidence="1">
    <location>
        <begin position="373"/>
        <end position="454"/>
    </location>
</feature>
<proteinExistence type="predicted"/>
<dbReference type="GO" id="GO:1902387">
    <property type="term" value="F:ceramide 1-phosphate binding"/>
    <property type="evidence" value="ECO:0007669"/>
    <property type="project" value="TreeGrafter"/>
</dbReference>
<dbReference type="Pfam" id="PF08718">
    <property type="entry name" value="GLTP"/>
    <property type="match status" value="1"/>
</dbReference>
<evidence type="ECO:0000313" key="4">
    <source>
        <dbReference type="Proteomes" id="UP001165065"/>
    </source>
</evidence>
<evidence type="ECO:0000313" key="3">
    <source>
        <dbReference type="EMBL" id="GMI49269.1"/>
    </source>
</evidence>
<feature type="compositionally biased region" description="Low complexity" evidence="1">
    <location>
        <begin position="429"/>
        <end position="449"/>
    </location>
</feature>
<gene>
    <name evidence="3" type="ORF">TrCOL_g9628</name>
</gene>
<name>A0A9W7LG71_9STRA</name>
<protein>
    <recommendedName>
        <fullName evidence="2">Glycolipid transfer protein domain-containing protein</fullName>
    </recommendedName>
</protein>
<feature type="compositionally biased region" description="Basic and acidic residues" evidence="1">
    <location>
        <begin position="373"/>
        <end position="391"/>
    </location>
</feature>
<feature type="domain" description="Glycolipid transfer protein" evidence="2">
    <location>
        <begin position="241"/>
        <end position="363"/>
    </location>
</feature>
<dbReference type="Gene3D" id="1.10.3520.10">
    <property type="entry name" value="Glycolipid transfer protein"/>
    <property type="match status" value="1"/>
</dbReference>
<dbReference type="InterPro" id="IPR014830">
    <property type="entry name" value="Glycolipid_transfer_prot_dom"/>
</dbReference>
<dbReference type="SUPFAM" id="SSF110004">
    <property type="entry name" value="Glycolipid transfer protein, GLTP"/>
    <property type="match status" value="1"/>
</dbReference>
<dbReference type="Proteomes" id="UP001165065">
    <property type="component" value="Unassembled WGS sequence"/>
</dbReference>
<dbReference type="PANTHER" id="PTHR10219:SF43">
    <property type="entry name" value="GLYCOLIPID TRANSFER PROTEIN DOMAIN-CONTAINING PROTEIN"/>
    <property type="match status" value="1"/>
</dbReference>
<evidence type="ECO:0000256" key="1">
    <source>
        <dbReference type="SAM" id="MobiDB-lite"/>
    </source>
</evidence>
<organism evidence="3 4">
    <name type="scientific">Triparma columacea</name>
    <dbReference type="NCBI Taxonomy" id="722753"/>
    <lineage>
        <taxon>Eukaryota</taxon>
        <taxon>Sar</taxon>
        <taxon>Stramenopiles</taxon>
        <taxon>Ochrophyta</taxon>
        <taxon>Bolidophyceae</taxon>
        <taxon>Parmales</taxon>
        <taxon>Triparmaceae</taxon>
        <taxon>Triparma</taxon>
    </lineage>
</organism>
<keyword evidence="4" id="KW-1185">Reference proteome</keyword>
<feature type="region of interest" description="Disordered" evidence="1">
    <location>
        <begin position="530"/>
        <end position="549"/>
    </location>
</feature>
<accession>A0A9W7LG71</accession>
<feature type="region of interest" description="Disordered" evidence="1">
    <location>
        <begin position="1"/>
        <end position="29"/>
    </location>
</feature>
<dbReference type="InterPro" id="IPR036497">
    <property type="entry name" value="GLTP_sf"/>
</dbReference>
<dbReference type="OrthoDB" id="46526at2759"/>
<reference evidence="4" key="1">
    <citation type="journal article" date="2023" name="Commun. Biol.">
        <title>Genome analysis of Parmales, the sister group of diatoms, reveals the evolutionary specialization of diatoms from phago-mixotrophs to photoautotrophs.</title>
        <authorList>
            <person name="Ban H."/>
            <person name="Sato S."/>
            <person name="Yoshikawa S."/>
            <person name="Yamada K."/>
            <person name="Nakamura Y."/>
            <person name="Ichinomiya M."/>
            <person name="Sato N."/>
            <person name="Blanc-Mathieu R."/>
            <person name="Endo H."/>
            <person name="Kuwata A."/>
            <person name="Ogata H."/>
        </authorList>
    </citation>
    <scope>NUCLEOTIDE SEQUENCE [LARGE SCALE GENOMIC DNA]</scope>
</reference>
<feature type="compositionally biased region" description="Basic and acidic residues" evidence="1">
    <location>
        <begin position="417"/>
        <end position="427"/>
    </location>
</feature>
<dbReference type="GO" id="GO:1902388">
    <property type="term" value="F:ceramide 1-phosphate transfer activity"/>
    <property type="evidence" value="ECO:0007669"/>
    <property type="project" value="TreeGrafter"/>
</dbReference>
<feature type="compositionally biased region" description="Basic residues" evidence="1">
    <location>
        <begin position="9"/>
        <end position="25"/>
    </location>
</feature>
<dbReference type="AlphaFoldDB" id="A0A9W7LG71"/>
<evidence type="ECO:0000259" key="2">
    <source>
        <dbReference type="Pfam" id="PF08718"/>
    </source>
</evidence>